<sequence>MKINSLKTLTMAALLLALPCGASAQKKAAAKKTKVSTIRQAAAEKVAQPDPNFYIFLCFGQSNMEGNARPEAVDLESPGSRFLLMPAVDFPNKGRKMGEWCEASAPLCRPNTGLTPADWFGRTMVASTPDNIRIGVIHVAIGGIDIKGFLPDSIENYAKNKAPQWMKGMLAAYDNNPYERLVTLAKKAQKDGVIKGILMHQGETNTGDPKWAGMVKQVYENLCGDLQLKPEEVNLYVGNIVQAGGKGVCIGCKKQIDELPNTIHTSQVISSDDCSNGPDRLHFDAAGYRELGCRYGEAVARHLGFEPKRPKNLPVAIKKMVVPADAVTAENAIPGNEFPKVDSQRRAYFRIQAPQAKKVVVDICSKKYDMQPQGNGVFMAVTDPLPVGFHYYFLNIDGVNFIDPASETYFGCNRECGGLEVPEGPEGDYYRPQQGIAHGQVRSIYYHSPNSKFGEWRHALVYTPAEYELAKNAKKRYPVLYLQHGMGEGETSWMLQGKMQHIMDNAIGKGEAVPMIVVMESGDIKQPFGGGNNQAGRSEYGASFYPVLLNDLIPYIDANFRTKTDRDSRAMAGLSWGGHQTFDVALTNLDKFAWIGTFSGAIFGLDVKTAYDGVFANADEFNKKVHYMYMNWGSDDFVNSQSIVDGLRQLGIKVDSSVSQGTGHEFLTWRRGLHEFIPHLFKK</sequence>
<name>A0A1H0H5U5_9BACT</name>
<dbReference type="RefSeq" id="WP_091853660.1">
    <property type="nucleotide sequence ID" value="NZ_FNIW01000010.1"/>
</dbReference>
<dbReference type="InterPro" id="IPR000801">
    <property type="entry name" value="Esterase-like"/>
</dbReference>
<evidence type="ECO:0000256" key="2">
    <source>
        <dbReference type="SAM" id="SignalP"/>
    </source>
</evidence>
<dbReference type="InterPro" id="IPR005181">
    <property type="entry name" value="SASA"/>
</dbReference>
<dbReference type="SUPFAM" id="SSF81296">
    <property type="entry name" value="E set domains"/>
    <property type="match status" value="1"/>
</dbReference>
<dbReference type="GO" id="GO:0016747">
    <property type="term" value="F:acyltransferase activity, transferring groups other than amino-acyl groups"/>
    <property type="evidence" value="ECO:0007669"/>
    <property type="project" value="TreeGrafter"/>
</dbReference>
<keyword evidence="2" id="KW-0732">Signal</keyword>
<dbReference type="Gene3D" id="3.40.50.1110">
    <property type="entry name" value="SGNH hydrolase"/>
    <property type="match status" value="1"/>
</dbReference>
<reference evidence="5" key="1">
    <citation type="submission" date="2016-10" db="EMBL/GenBank/DDBJ databases">
        <authorList>
            <person name="de Groot N.N."/>
        </authorList>
    </citation>
    <scope>NUCLEOTIDE SEQUENCE [LARGE SCALE GENOMIC DNA]</scope>
    <source>
        <strain evidence="5">BP1-145</strain>
    </source>
</reference>
<evidence type="ECO:0000313" key="5">
    <source>
        <dbReference type="Proteomes" id="UP000199134"/>
    </source>
</evidence>
<dbReference type="InterPro" id="IPR029058">
    <property type="entry name" value="AB_hydrolase_fold"/>
</dbReference>
<feature type="domain" description="Sialate O-acetylesterase" evidence="3">
    <location>
        <begin position="53"/>
        <end position="300"/>
    </location>
</feature>
<comment type="caution">
    <text evidence="4">The sequence shown here is derived from an EMBL/GenBank/DDBJ whole genome shotgun (WGS) entry which is preliminary data.</text>
</comment>
<organism evidence="4 5">
    <name type="scientific">Prevotella communis</name>
    <dbReference type="NCBI Taxonomy" id="2913614"/>
    <lineage>
        <taxon>Bacteria</taxon>
        <taxon>Pseudomonadati</taxon>
        <taxon>Bacteroidota</taxon>
        <taxon>Bacteroidia</taxon>
        <taxon>Bacteroidales</taxon>
        <taxon>Prevotellaceae</taxon>
        <taxon>Prevotella</taxon>
    </lineage>
</organism>
<feature type="chain" id="PRO_5011719057" evidence="2">
    <location>
        <begin position="25"/>
        <end position="683"/>
    </location>
</feature>
<keyword evidence="1" id="KW-0378">Hydrolase</keyword>
<dbReference type="InterPro" id="IPR014756">
    <property type="entry name" value="Ig_E-set"/>
</dbReference>
<dbReference type="EMBL" id="FNIW01000010">
    <property type="protein sequence ID" value="SDO14502.1"/>
    <property type="molecule type" value="Genomic_DNA"/>
</dbReference>
<dbReference type="Pfam" id="PF03629">
    <property type="entry name" value="SASA"/>
    <property type="match status" value="1"/>
</dbReference>
<evidence type="ECO:0000313" key="4">
    <source>
        <dbReference type="EMBL" id="SDO14502.1"/>
    </source>
</evidence>
<accession>A0A1H0H5U5</accession>
<proteinExistence type="predicted"/>
<protein>
    <submittedName>
        <fullName evidence="4">Enterochelin esterase</fullName>
    </submittedName>
</protein>
<feature type="signal peptide" evidence="2">
    <location>
        <begin position="1"/>
        <end position="24"/>
    </location>
</feature>
<dbReference type="SUPFAM" id="SSF53474">
    <property type="entry name" value="alpha/beta-Hydrolases"/>
    <property type="match status" value="1"/>
</dbReference>
<dbReference type="Gene3D" id="3.40.50.1820">
    <property type="entry name" value="alpha/beta hydrolase"/>
    <property type="match status" value="1"/>
</dbReference>
<dbReference type="Pfam" id="PF00756">
    <property type="entry name" value="Esterase"/>
    <property type="match status" value="1"/>
</dbReference>
<dbReference type="InterPro" id="IPR036514">
    <property type="entry name" value="SGNH_hydro_sf"/>
</dbReference>
<dbReference type="InterPro" id="IPR013783">
    <property type="entry name" value="Ig-like_fold"/>
</dbReference>
<evidence type="ECO:0000259" key="3">
    <source>
        <dbReference type="Pfam" id="PF03629"/>
    </source>
</evidence>
<dbReference type="Proteomes" id="UP000199134">
    <property type="component" value="Unassembled WGS sequence"/>
</dbReference>
<dbReference type="OrthoDB" id="9803578at2"/>
<gene>
    <name evidence="4" type="ORF">SAMN04487900_110129</name>
</gene>
<dbReference type="PANTHER" id="PTHR48098:SF1">
    <property type="entry name" value="DIACYLGLYCEROL ACYLTRANSFERASE_MYCOLYLTRANSFERASE AG85A"/>
    <property type="match status" value="1"/>
</dbReference>
<evidence type="ECO:0000256" key="1">
    <source>
        <dbReference type="ARBA" id="ARBA00022801"/>
    </source>
</evidence>
<dbReference type="GO" id="GO:0016788">
    <property type="term" value="F:hydrolase activity, acting on ester bonds"/>
    <property type="evidence" value="ECO:0007669"/>
    <property type="project" value="UniProtKB-ARBA"/>
</dbReference>
<dbReference type="SUPFAM" id="SSF52266">
    <property type="entry name" value="SGNH hydrolase"/>
    <property type="match status" value="1"/>
</dbReference>
<dbReference type="AlphaFoldDB" id="A0A1H0H5U5"/>
<dbReference type="CDD" id="cd02858">
    <property type="entry name" value="E_set_Esterase_N"/>
    <property type="match status" value="1"/>
</dbReference>
<dbReference type="PANTHER" id="PTHR48098">
    <property type="entry name" value="ENTEROCHELIN ESTERASE-RELATED"/>
    <property type="match status" value="1"/>
</dbReference>
<dbReference type="InterPro" id="IPR050583">
    <property type="entry name" value="Mycobacterial_A85_antigen"/>
</dbReference>
<dbReference type="Gene3D" id="2.60.40.10">
    <property type="entry name" value="Immunoglobulins"/>
    <property type="match status" value="1"/>
</dbReference>